<comment type="caution">
    <text evidence="2">The sequence shown here is derived from an EMBL/GenBank/DDBJ whole genome shotgun (WGS) entry which is preliminary data.</text>
</comment>
<protein>
    <submittedName>
        <fullName evidence="2">Uncharacterized protein</fullName>
    </submittedName>
</protein>
<proteinExistence type="predicted"/>
<evidence type="ECO:0000256" key="1">
    <source>
        <dbReference type="SAM" id="MobiDB-lite"/>
    </source>
</evidence>
<organism evidence="2 3">
    <name type="scientific">Neoaquamicrobium sediminum</name>
    <dbReference type="NCBI Taxonomy" id="1849104"/>
    <lineage>
        <taxon>Bacteria</taxon>
        <taxon>Pseudomonadati</taxon>
        <taxon>Pseudomonadota</taxon>
        <taxon>Alphaproteobacteria</taxon>
        <taxon>Hyphomicrobiales</taxon>
        <taxon>Phyllobacteriaceae</taxon>
        <taxon>Neoaquamicrobium</taxon>
    </lineage>
</organism>
<feature type="region of interest" description="Disordered" evidence="1">
    <location>
        <begin position="1"/>
        <end position="40"/>
    </location>
</feature>
<accession>A0ABV3X070</accession>
<reference evidence="2 3" key="1">
    <citation type="submission" date="2024-01" db="EMBL/GenBank/DDBJ databases">
        <title>New evidence supports the origin of RcGTA from prophage.</title>
        <authorList>
            <person name="Xu Y."/>
            <person name="Liu B."/>
            <person name="Chen F."/>
        </authorList>
    </citation>
    <scope>NUCLEOTIDE SEQUENCE [LARGE SCALE GENOMIC DNA]</scope>
    <source>
        <strain evidence="2 3">CBW1107-2</strain>
    </source>
</reference>
<gene>
    <name evidence="2" type="ORF">V1479_23780</name>
</gene>
<dbReference type="Proteomes" id="UP001559025">
    <property type="component" value="Unassembled WGS sequence"/>
</dbReference>
<sequence length="40" mass="4544">MAKRKGNKEARKPKQNKEKKVETGSVSELMARTSMPGKQR</sequence>
<name>A0ABV3X070_9HYPH</name>
<feature type="compositionally biased region" description="Basic and acidic residues" evidence="1">
    <location>
        <begin position="7"/>
        <end position="22"/>
    </location>
</feature>
<dbReference type="EMBL" id="JAZHFV010000012">
    <property type="protein sequence ID" value="MEX4010342.1"/>
    <property type="molecule type" value="Genomic_DNA"/>
</dbReference>
<evidence type="ECO:0000313" key="2">
    <source>
        <dbReference type="EMBL" id="MEX4010342.1"/>
    </source>
</evidence>
<keyword evidence="3" id="KW-1185">Reference proteome</keyword>
<evidence type="ECO:0000313" key="3">
    <source>
        <dbReference type="Proteomes" id="UP001559025"/>
    </source>
</evidence>
<dbReference type="RefSeq" id="WP_368805049.1">
    <property type="nucleotide sequence ID" value="NZ_JAZHFV010000012.1"/>
</dbReference>